<dbReference type="Proteomes" id="UP000177309">
    <property type="component" value="Unassembled WGS sequence"/>
</dbReference>
<dbReference type="PANTHER" id="PTHR13420:SF7">
    <property type="entry name" value="UPF0235 PROTEIN C15ORF40"/>
    <property type="match status" value="1"/>
</dbReference>
<dbReference type="InterPro" id="IPR003746">
    <property type="entry name" value="DUF167"/>
</dbReference>
<dbReference type="EMBL" id="MEUI01000022">
    <property type="protein sequence ID" value="OGC34111.1"/>
    <property type="molecule type" value="Genomic_DNA"/>
</dbReference>
<dbReference type="Gene3D" id="3.30.1200.10">
    <property type="entry name" value="YggU-like"/>
    <property type="match status" value="1"/>
</dbReference>
<protein>
    <recommendedName>
        <fullName evidence="2">UPF0235 protein A2462_01045</fullName>
    </recommendedName>
</protein>
<comment type="caution">
    <text evidence="3">The sequence shown here is derived from an EMBL/GenBank/DDBJ whole genome shotgun (WGS) entry which is preliminary data.</text>
</comment>
<reference evidence="3 4" key="1">
    <citation type="journal article" date="2016" name="Nat. Commun.">
        <title>Thousands of microbial genomes shed light on interconnected biogeochemical processes in an aquifer system.</title>
        <authorList>
            <person name="Anantharaman K."/>
            <person name="Brown C.T."/>
            <person name="Hug L.A."/>
            <person name="Sharon I."/>
            <person name="Castelle C.J."/>
            <person name="Probst A.J."/>
            <person name="Thomas B.C."/>
            <person name="Singh A."/>
            <person name="Wilkins M.J."/>
            <person name="Karaoz U."/>
            <person name="Brodie E.L."/>
            <person name="Williams K.H."/>
            <person name="Hubbard S.S."/>
            <person name="Banfield J.F."/>
        </authorList>
    </citation>
    <scope>NUCLEOTIDE SEQUENCE [LARGE SCALE GENOMIC DNA]</scope>
</reference>
<evidence type="ECO:0000256" key="1">
    <source>
        <dbReference type="ARBA" id="ARBA00010364"/>
    </source>
</evidence>
<evidence type="ECO:0000256" key="2">
    <source>
        <dbReference type="HAMAP-Rule" id="MF_00634"/>
    </source>
</evidence>
<name>A0A1F4TN08_UNCSA</name>
<sequence>MKKLTIKVIPNAKKNQIIEAAGQLKVKVTAPAVDGKANKALIELLAKHFKVKKNAISIIQGQTSRNKVVTID</sequence>
<dbReference type="InterPro" id="IPR036591">
    <property type="entry name" value="YggU-like_sf"/>
</dbReference>
<dbReference type="GO" id="GO:0005737">
    <property type="term" value="C:cytoplasm"/>
    <property type="evidence" value="ECO:0007669"/>
    <property type="project" value="TreeGrafter"/>
</dbReference>
<dbReference type="NCBIfam" id="TIGR00251">
    <property type="entry name" value="DUF167 family protein"/>
    <property type="match status" value="1"/>
</dbReference>
<gene>
    <name evidence="3" type="ORF">A2462_01045</name>
</gene>
<evidence type="ECO:0000313" key="3">
    <source>
        <dbReference type="EMBL" id="OGC34111.1"/>
    </source>
</evidence>
<accession>A0A1F4TN08</accession>
<dbReference type="HAMAP" id="MF_00634">
    <property type="entry name" value="UPF0235"/>
    <property type="match status" value="1"/>
</dbReference>
<evidence type="ECO:0000313" key="4">
    <source>
        <dbReference type="Proteomes" id="UP000177309"/>
    </source>
</evidence>
<proteinExistence type="inferred from homology"/>
<dbReference type="SUPFAM" id="SSF69786">
    <property type="entry name" value="YggU-like"/>
    <property type="match status" value="1"/>
</dbReference>
<dbReference type="Pfam" id="PF02594">
    <property type="entry name" value="DUF167"/>
    <property type="match status" value="1"/>
</dbReference>
<dbReference type="SMART" id="SM01152">
    <property type="entry name" value="DUF167"/>
    <property type="match status" value="1"/>
</dbReference>
<comment type="similarity">
    <text evidence="1 2">Belongs to the UPF0235 family.</text>
</comment>
<dbReference type="PANTHER" id="PTHR13420">
    <property type="entry name" value="UPF0235 PROTEIN C15ORF40"/>
    <property type="match status" value="1"/>
</dbReference>
<organism evidence="3 4">
    <name type="scientific">candidate division WOR-1 bacterium RIFOXYC2_FULL_41_25</name>
    <dbReference type="NCBI Taxonomy" id="1802586"/>
    <lineage>
        <taxon>Bacteria</taxon>
        <taxon>Bacillati</taxon>
        <taxon>Saganbacteria</taxon>
    </lineage>
</organism>
<dbReference type="AlphaFoldDB" id="A0A1F4TN08"/>